<dbReference type="EMBL" id="WHLY01000002">
    <property type="protein sequence ID" value="MPR36550.1"/>
    <property type="molecule type" value="Genomic_DNA"/>
</dbReference>
<dbReference type="AlphaFoldDB" id="A0A7C9FFE0"/>
<evidence type="ECO:0000313" key="4">
    <source>
        <dbReference type="EMBL" id="MPR36550.1"/>
    </source>
</evidence>
<reference evidence="4 5" key="1">
    <citation type="submission" date="2019-10" db="EMBL/GenBank/DDBJ databases">
        <title>Draft Genome Sequence of Cytophagaceae sp. SJW1-29.</title>
        <authorList>
            <person name="Choi A."/>
        </authorList>
    </citation>
    <scope>NUCLEOTIDE SEQUENCE [LARGE SCALE GENOMIC DNA]</scope>
    <source>
        <strain evidence="4 5">SJW1-29</strain>
    </source>
</reference>
<evidence type="ECO:0000256" key="3">
    <source>
        <dbReference type="ARBA" id="ARBA00022691"/>
    </source>
</evidence>
<gene>
    <name evidence="4" type="ORF">GBK04_25220</name>
</gene>
<dbReference type="PRINTS" id="PR00505">
    <property type="entry name" value="D12N6MTFRASE"/>
</dbReference>
<proteinExistence type="predicted"/>
<dbReference type="PIRSF" id="PIRSF000398">
    <property type="entry name" value="M_m6A_EcoRV"/>
    <property type="match status" value="1"/>
</dbReference>
<sequence>MKKETKAPAIRRNAAQREMKTPISYYGGKQQMLRHILPKIPSHKIYIEPFFGGGAVFWGKAPSEAEVVNDINHRLITFYKVLKYDFDDLLVKVDETFHSRAQHKESDEFYESQLEEITNPVACAWAVWLQTNMSFGTMIGGGFGYDRGGKCALKLFNKKEMLTQAYKDRLKRVTIECYDVLKVIKAYDCEDAFFYLDPPYVSSQQGHYAGYTLDDFRALLDACAKMKGKFLLSSYPEQLLMDYRDEFGWNREDHTKALLVDGRRKEKKTKVECLTWNY</sequence>
<name>A0A7C9FFE0_9BACT</name>
<dbReference type="Gene3D" id="3.40.50.150">
    <property type="entry name" value="Vaccinia Virus protein VP39"/>
    <property type="match status" value="2"/>
</dbReference>
<dbReference type="GO" id="GO:0043565">
    <property type="term" value="F:sequence-specific DNA binding"/>
    <property type="evidence" value="ECO:0007669"/>
    <property type="project" value="TreeGrafter"/>
</dbReference>
<dbReference type="Pfam" id="PF02086">
    <property type="entry name" value="MethyltransfD12"/>
    <property type="match status" value="1"/>
</dbReference>
<dbReference type="GO" id="GO:0009007">
    <property type="term" value="F:site-specific DNA-methyltransferase (adenine-specific) activity"/>
    <property type="evidence" value="ECO:0007669"/>
    <property type="project" value="UniProtKB-EC"/>
</dbReference>
<evidence type="ECO:0000256" key="1">
    <source>
        <dbReference type="ARBA" id="ARBA00022603"/>
    </source>
</evidence>
<dbReference type="InterPro" id="IPR029063">
    <property type="entry name" value="SAM-dependent_MTases_sf"/>
</dbReference>
<dbReference type="GO" id="GO:0006298">
    <property type="term" value="P:mismatch repair"/>
    <property type="evidence" value="ECO:0007669"/>
    <property type="project" value="TreeGrafter"/>
</dbReference>
<dbReference type="InterPro" id="IPR012263">
    <property type="entry name" value="M_m6A_EcoRV"/>
</dbReference>
<dbReference type="SUPFAM" id="SSF53335">
    <property type="entry name" value="S-adenosyl-L-methionine-dependent methyltransferases"/>
    <property type="match status" value="1"/>
</dbReference>
<evidence type="ECO:0000256" key="2">
    <source>
        <dbReference type="ARBA" id="ARBA00022679"/>
    </source>
</evidence>
<comment type="caution">
    <text evidence="4">The sequence shown here is derived from an EMBL/GenBank/DDBJ whole genome shotgun (WGS) entry which is preliminary data.</text>
</comment>
<keyword evidence="1 4" id="KW-0489">Methyltransferase</keyword>
<dbReference type="GO" id="GO:0009307">
    <property type="term" value="P:DNA restriction-modification system"/>
    <property type="evidence" value="ECO:0007669"/>
    <property type="project" value="InterPro"/>
</dbReference>
<organism evidence="4 5">
    <name type="scientific">Salmonirosea aquatica</name>
    <dbReference type="NCBI Taxonomy" id="2654236"/>
    <lineage>
        <taxon>Bacteria</taxon>
        <taxon>Pseudomonadati</taxon>
        <taxon>Bacteroidota</taxon>
        <taxon>Cytophagia</taxon>
        <taxon>Cytophagales</taxon>
        <taxon>Spirosomataceae</taxon>
        <taxon>Salmonirosea</taxon>
    </lineage>
</organism>
<dbReference type="GO" id="GO:0032259">
    <property type="term" value="P:methylation"/>
    <property type="evidence" value="ECO:0007669"/>
    <property type="project" value="UniProtKB-KW"/>
</dbReference>
<protein>
    <submittedName>
        <fullName evidence="4">DNA adenine methylase</fullName>
    </submittedName>
</protein>
<dbReference type="GO" id="GO:1904047">
    <property type="term" value="F:S-adenosyl-L-methionine binding"/>
    <property type="evidence" value="ECO:0007669"/>
    <property type="project" value="TreeGrafter"/>
</dbReference>
<dbReference type="RefSeq" id="WP_152764555.1">
    <property type="nucleotide sequence ID" value="NZ_WHLY01000002.1"/>
</dbReference>
<keyword evidence="3" id="KW-0949">S-adenosyl-L-methionine</keyword>
<keyword evidence="5" id="KW-1185">Reference proteome</keyword>
<dbReference type="InterPro" id="IPR012327">
    <property type="entry name" value="MeTrfase_D12"/>
</dbReference>
<dbReference type="Proteomes" id="UP000479293">
    <property type="component" value="Unassembled WGS sequence"/>
</dbReference>
<accession>A0A7C9FFE0</accession>
<dbReference type="PANTHER" id="PTHR30481">
    <property type="entry name" value="DNA ADENINE METHYLASE"/>
    <property type="match status" value="1"/>
</dbReference>
<keyword evidence="2" id="KW-0808">Transferase</keyword>
<evidence type="ECO:0000313" key="5">
    <source>
        <dbReference type="Proteomes" id="UP000479293"/>
    </source>
</evidence>